<dbReference type="InterPro" id="IPR029063">
    <property type="entry name" value="SAM-dependent_MTases_sf"/>
</dbReference>
<dbReference type="Proteomes" id="UP000569914">
    <property type="component" value="Unassembled WGS sequence"/>
</dbReference>
<dbReference type="EMBL" id="JACCBU010000001">
    <property type="protein sequence ID" value="NYE72939.1"/>
    <property type="molecule type" value="Genomic_DNA"/>
</dbReference>
<evidence type="ECO:0000313" key="2">
    <source>
        <dbReference type="EMBL" id="NYE72939.1"/>
    </source>
</evidence>
<feature type="domain" description="Methyltransferase" evidence="1">
    <location>
        <begin position="4"/>
        <end position="141"/>
    </location>
</feature>
<dbReference type="SUPFAM" id="SSF53335">
    <property type="entry name" value="S-adenosyl-L-methionine-dependent methyltransferases"/>
    <property type="match status" value="1"/>
</dbReference>
<dbReference type="InterPro" id="IPR022744">
    <property type="entry name" value="MeTrfase_dom_put"/>
</dbReference>
<sequence>MLIRLARVQDQLRRVIADAPPGPIKIISVCAGQGHDVVATLGDSPRRAAVRARLVEGDERNVAEARRKVAEAGLAGIEVCHGDAGLTDAYAGAVPARILLLCGVFGSLTDTDIDRLVAGLPQLCQANAQVIWTANRTAPELYAEAEQAFRRYGFEPRWADPEDHFGVTRHELVGEPQPLQPGRRLFDFADEQTLIKLGRIAI</sequence>
<accession>A0A7Y9I9V3</accession>
<evidence type="ECO:0000313" key="3">
    <source>
        <dbReference type="Proteomes" id="UP000569914"/>
    </source>
</evidence>
<evidence type="ECO:0000259" key="1">
    <source>
        <dbReference type="Pfam" id="PF12147"/>
    </source>
</evidence>
<keyword evidence="3" id="KW-1185">Reference proteome</keyword>
<organism evidence="2 3">
    <name type="scientific">Microlunatus parietis</name>
    <dbReference type="NCBI Taxonomy" id="682979"/>
    <lineage>
        <taxon>Bacteria</taxon>
        <taxon>Bacillati</taxon>
        <taxon>Actinomycetota</taxon>
        <taxon>Actinomycetes</taxon>
        <taxon>Propionibacteriales</taxon>
        <taxon>Propionibacteriaceae</taxon>
        <taxon>Microlunatus</taxon>
    </lineage>
</organism>
<protein>
    <recommendedName>
        <fullName evidence="1">Methyltransferase domain-containing protein</fullName>
    </recommendedName>
</protein>
<dbReference type="RefSeq" id="WP_179754084.1">
    <property type="nucleotide sequence ID" value="NZ_JACCBU010000001.1"/>
</dbReference>
<dbReference type="Pfam" id="PF12147">
    <property type="entry name" value="Methyltransf_20"/>
    <property type="match status" value="1"/>
</dbReference>
<reference evidence="2 3" key="1">
    <citation type="submission" date="2020-07" db="EMBL/GenBank/DDBJ databases">
        <title>Sequencing the genomes of 1000 actinobacteria strains.</title>
        <authorList>
            <person name="Klenk H.-P."/>
        </authorList>
    </citation>
    <scope>NUCLEOTIDE SEQUENCE [LARGE SCALE GENOMIC DNA]</scope>
    <source>
        <strain evidence="2 3">DSM 22083</strain>
    </source>
</reference>
<comment type="caution">
    <text evidence="2">The sequence shown here is derived from an EMBL/GenBank/DDBJ whole genome shotgun (WGS) entry which is preliminary data.</text>
</comment>
<dbReference type="Gene3D" id="3.40.50.150">
    <property type="entry name" value="Vaccinia Virus protein VP39"/>
    <property type="match status" value="1"/>
</dbReference>
<proteinExistence type="predicted"/>
<gene>
    <name evidence="2" type="ORF">BKA15_004268</name>
</gene>
<name>A0A7Y9I9V3_9ACTN</name>
<dbReference type="AlphaFoldDB" id="A0A7Y9I9V3"/>